<evidence type="ECO:0000313" key="1">
    <source>
        <dbReference type="EMBL" id="QEM06415.1"/>
    </source>
</evidence>
<evidence type="ECO:0000313" key="2">
    <source>
        <dbReference type="EMBL" id="QTE51057.1"/>
    </source>
</evidence>
<protein>
    <submittedName>
        <fullName evidence="1">Uncharacterized protein</fullName>
    </submittedName>
</protein>
<organism evidence="1 3">
    <name type="scientific">Mucilaginibacter rubeus</name>
    <dbReference type="NCBI Taxonomy" id="2027860"/>
    <lineage>
        <taxon>Bacteria</taxon>
        <taxon>Pseudomonadati</taxon>
        <taxon>Bacteroidota</taxon>
        <taxon>Sphingobacteriia</taxon>
        <taxon>Sphingobacteriales</taxon>
        <taxon>Sphingobacteriaceae</taxon>
        <taxon>Mucilaginibacter</taxon>
    </lineage>
</organism>
<name>A0AAE6JIU6_9SPHI</name>
<dbReference type="Proteomes" id="UP000250557">
    <property type="component" value="Chromosome"/>
</dbReference>
<accession>A0AAE6JIU6</accession>
<evidence type="ECO:0000313" key="4">
    <source>
        <dbReference type="Proteomes" id="UP000663940"/>
    </source>
</evidence>
<reference evidence="2 4" key="2">
    <citation type="submission" date="2021-03" db="EMBL/GenBank/DDBJ databases">
        <title>Mucilaginibacter strains isolated from gold and copper mining confer multi heavy-metal resistance.</title>
        <authorList>
            <person name="Li Y."/>
        </authorList>
    </citation>
    <scope>NUCLEOTIDE SEQUENCE [LARGE SCALE GENOMIC DNA]</scope>
    <source>
        <strain evidence="2 4">P2-4</strain>
    </source>
</reference>
<dbReference type="Proteomes" id="UP000663940">
    <property type="component" value="Chromosome"/>
</dbReference>
<dbReference type="EMBL" id="CP071880">
    <property type="protein sequence ID" value="QTE51057.1"/>
    <property type="molecule type" value="Genomic_DNA"/>
</dbReference>
<reference evidence="1 3" key="1">
    <citation type="submission" date="2019-08" db="EMBL/GenBank/DDBJ databases">
        <title>Comparative genome analysis confer to the adaptation heavy metal polluted environment.</title>
        <authorList>
            <person name="Li Y."/>
        </authorList>
    </citation>
    <scope>NUCLEOTIDE SEQUENCE [LARGE SCALE GENOMIC DNA]</scope>
    <source>
        <strain evidence="1 3">P2</strain>
    </source>
</reference>
<proteinExistence type="predicted"/>
<dbReference type="AlphaFoldDB" id="A0AAE6JIU6"/>
<gene>
    <name evidence="1" type="ORF">DIU31_023945</name>
    <name evidence="2" type="ORF">J3L21_03505</name>
</gene>
<sequence length="68" mass="7632">MNKFEGLDILRKTDLTVEEIKGHPAFAKLEESQIADFLLTIKTITEIAFRCADISEKNLGKPPENGEI</sequence>
<dbReference type="RefSeq" id="WP_112653317.1">
    <property type="nucleotide sequence ID" value="NZ_CP043451.1"/>
</dbReference>
<keyword evidence="4" id="KW-1185">Reference proteome</keyword>
<dbReference type="EMBL" id="CP043451">
    <property type="protein sequence ID" value="QEM06415.1"/>
    <property type="molecule type" value="Genomic_DNA"/>
</dbReference>
<evidence type="ECO:0000313" key="3">
    <source>
        <dbReference type="Proteomes" id="UP000250557"/>
    </source>
</evidence>